<dbReference type="InterPro" id="IPR032812">
    <property type="entry name" value="SbsA_Ig"/>
</dbReference>
<dbReference type="Gene3D" id="2.150.10.10">
    <property type="entry name" value="Serralysin-like metalloprotease, C-terminal"/>
    <property type="match status" value="3"/>
</dbReference>
<dbReference type="PROSITE" id="PS00330">
    <property type="entry name" value="HEMOLYSIN_CALCIUM"/>
    <property type="match status" value="5"/>
</dbReference>
<feature type="domain" description="SbsA Ig-like" evidence="5">
    <location>
        <begin position="24"/>
        <end position="106"/>
    </location>
</feature>
<keyword evidence="7" id="KW-1185">Reference proteome</keyword>
<sequence length="395" mass="41565">MTALDVIGEGFDEDLEFFDLEGEVRPHVVSVTPSNGTSDVSNDVVLEFVFSEEVFANRTGVILMVNQDTFEGFWIKADDTHLVQIEGNTVTITPAEHLQPGVQYSIEGFERAFLTADGGTFLDVGGEEASPFYFTVSEDAADSQPQYLGSAAADLLRGGSADDILRGSRGDDILSGGEGNDSLYGSRGDDELLGGVGADYLQGATGDDFLLGGEGDDTLGGGTDNDLLDGGTGADRLIGGDGSDFLVGGEGNDFLNGGTGNDNLLGGADDDRLQGGVGYDVLEGGTGNDTLVGGADGDLFVFRSDFGPYDGPYIDDVEECFISGGHDVIADFNSEEGDLIQILVDDVYNFETVMETAEQQGRNVLFDLGESGTLMVQNIQIEDLSSSDFNFGYAT</sequence>
<dbReference type="Pfam" id="PF00353">
    <property type="entry name" value="HemolysinCabind"/>
    <property type="match status" value="4"/>
</dbReference>
<dbReference type="PRINTS" id="PR00313">
    <property type="entry name" value="CABNDNGRPT"/>
</dbReference>
<reference evidence="6 7" key="1">
    <citation type="submission" date="2015-09" db="EMBL/GenBank/DDBJ databases">
        <authorList>
            <consortium name="Swine Surveillance"/>
        </authorList>
    </citation>
    <scope>NUCLEOTIDE SEQUENCE [LARGE SCALE GENOMIC DNA]</scope>
    <source>
        <strain evidence="6 7">CECT 7557</strain>
    </source>
</reference>
<dbReference type="GO" id="GO:0005576">
    <property type="term" value="C:extracellular region"/>
    <property type="evidence" value="ECO:0007669"/>
    <property type="project" value="UniProtKB-SubCell"/>
</dbReference>
<evidence type="ECO:0000313" key="6">
    <source>
        <dbReference type="EMBL" id="CUH78873.1"/>
    </source>
</evidence>
<dbReference type="EMBL" id="CYSD01000033">
    <property type="protein sequence ID" value="CUH78873.1"/>
    <property type="molecule type" value="Genomic_DNA"/>
</dbReference>
<dbReference type="PANTHER" id="PTHR38340">
    <property type="entry name" value="S-LAYER PROTEIN"/>
    <property type="match status" value="1"/>
</dbReference>
<dbReference type="GO" id="GO:0005509">
    <property type="term" value="F:calcium ion binding"/>
    <property type="evidence" value="ECO:0007669"/>
    <property type="project" value="InterPro"/>
</dbReference>
<protein>
    <submittedName>
        <fullName evidence="6">Hemolysin, chromosomal</fullName>
    </submittedName>
</protein>
<dbReference type="Pfam" id="PF13205">
    <property type="entry name" value="Big_5"/>
    <property type="match status" value="1"/>
</dbReference>
<dbReference type="Proteomes" id="UP000052022">
    <property type="component" value="Unassembled WGS sequence"/>
</dbReference>
<dbReference type="RefSeq" id="WP_058290137.1">
    <property type="nucleotide sequence ID" value="NZ_CYSD01000033.1"/>
</dbReference>
<dbReference type="STRING" id="928856.SAMN04488049_110102"/>
<feature type="region of interest" description="Disordered" evidence="4">
    <location>
        <begin position="167"/>
        <end position="186"/>
    </location>
</feature>
<evidence type="ECO:0000259" key="5">
    <source>
        <dbReference type="Pfam" id="PF13205"/>
    </source>
</evidence>
<dbReference type="InterPro" id="IPR011049">
    <property type="entry name" value="Serralysin-like_metalloprot_C"/>
</dbReference>
<evidence type="ECO:0000313" key="7">
    <source>
        <dbReference type="Proteomes" id="UP000052022"/>
    </source>
</evidence>
<organism evidence="6 7">
    <name type="scientific">Tritonibacter multivorans</name>
    <dbReference type="NCBI Taxonomy" id="928856"/>
    <lineage>
        <taxon>Bacteria</taxon>
        <taxon>Pseudomonadati</taxon>
        <taxon>Pseudomonadota</taxon>
        <taxon>Alphaproteobacteria</taxon>
        <taxon>Rhodobacterales</taxon>
        <taxon>Paracoccaceae</taxon>
        <taxon>Tritonibacter</taxon>
    </lineage>
</organism>
<dbReference type="InterPro" id="IPR001343">
    <property type="entry name" value="Hemolysn_Ca-bd"/>
</dbReference>
<keyword evidence="2" id="KW-0964">Secreted</keyword>
<proteinExistence type="predicted"/>
<accession>A0A0N7LZX4</accession>
<gene>
    <name evidence="6" type="primary">hlyA_4</name>
    <name evidence="6" type="ORF">TRM7557_02084</name>
</gene>
<comment type="subcellular location">
    <subcellularLocation>
        <location evidence="1">Secreted</location>
    </subcellularLocation>
</comment>
<dbReference type="InterPro" id="IPR050557">
    <property type="entry name" value="RTX_toxin/Mannuronan_C5-epim"/>
</dbReference>
<evidence type="ECO:0000256" key="1">
    <source>
        <dbReference type="ARBA" id="ARBA00004613"/>
    </source>
</evidence>
<dbReference type="PANTHER" id="PTHR38340:SF1">
    <property type="entry name" value="S-LAYER PROTEIN"/>
    <property type="match status" value="1"/>
</dbReference>
<dbReference type="AlphaFoldDB" id="A0A0N7LZX4"/>
<evidence type="ECO:0000256" key="2">
    <source>
        <dbReference type="ARBA" id="ARBA00022525"/>
    </source>
</evidence>
<evidence type="ECO:0000256" key="4">
    <source>
        <dbReference type="SAM" id="MobiDB-lite"/>
    </source>
</evidence>
<evidence type="ECO:0000256" key="3">
    <source>
        <dbReference type="ARBA" id="ARBA00022729"/>
    </source>
</evidence>
<dbReference type="SUPFAM" id="SSF51120">
    <property type="entry name" value="beta-Roll"/>
    <property type="match status" value="2"/>
</dbReference>
<keyword evidence="3" id="KW-0732">Signal</keyword>
<name>A0A0N7LZX4_9RHOB</name>
<dbReference type="InterPro" id="IPR018511">
    <property type="entry name" value="Hemolysin-typ_Ca-bd_CS"/>
</dbReference>
<dbReference type="OrthoDB" id="423072at2"/>